<evidence type="ECO:0000256" key="4">
    <source>
        <dbReference type="ARBA" id="ARBA00023163"/>
    </source>
</evidence>
<evidence type="ECO:0000256" key="2">
    <source>
        <dbReference type="ARBA" id="ARBA00023015"/>
    </source>
</evidence>
<keyword evidence="7" id="KW-1185">Reference proteome</keyword>
<dbReference type="Gene3D" id="1.10.10.10">
    <property type="entry name" value="Winged helix-like DNA-binding domain superfamily/Winged helix DNA-binding domain"/>
    <property type="match status" value="1"/>
</dbReference>
<dbReference type="Pfam" id="PF00126">
    <property type="entry name" value="HTH_1"/>
    <property type="match status" value="1"/>
</dbReference>
<feature type="domain" description="HTH lysR-type" evidence="5">
    <location>
        <begin position="10"/>
        <end position="67"/>
    </location>
</feature>
<dbReference type="InterPro" id="IPR036388">
    <property type="entry name" value="WH-like_DNA-bd_sf"/>
</dbReference>
<proteinExistence type="inferred from homology"/>
<evidence type="ECO:0000256" key="1">
    <source>
        <dbReference type="ARBA" id="ARBA00009437"/>
    </source>
</evidence>
<dbReference type="PANTHER" id="PTHR30537">
    <property type="entry name" value="HTH-TYPE TRANSCRIPTIONAL REGULATOR"/>
    <property type="match status" value="1"/>
</dbReference>
<keyword evidence="2" id="KW-0805">Transcription regulation</keyword>
<dbReference type="InterPro" id="IPR058163">
    <property type="entry name" value="LysR-type_TF_proteobact-type"/>
</dbReference>
<evidence type="ECO:0000313" key="7">
    <source>
        <dbReference type="Proteomes" id="UP001500279"/>
    </source>
</evidence>
<protein>
    <submittedName>
        <fullName evidence="6">LysR family transcriptional regulator</fullName>
    </submittedName>
</protein>
<evidence type="ECO:0000259" key="5">
    <source>
        <dbReference type="PROSITE" id="PS50931"/>
    </source>
</evidence>
<dbReference type="PANTHER" id="PTHR30537:SF5">
    <property type="entry name" value="HTH-TYPE TRANSCRIPTIONAL ACTIVATOR TTDR-RELATED"/>
    <property type="match status" value="1"/>
</dbReference>
<dbReference type="InterPro" id="IPR036390">
    <property type="entry name" value="WH_DNA-bd_sf"/>
</dbReference>
<sequence length="317" mass="34744">MTNLSVPGADRIELMQTFVRIVEAGSLSAAAAQLGTTQPTVSRRLQALERSLGLKLLQRSTHGMKLTGDGERCFTHAKELLESWRALEDDLRGATDVPRGLLRVVVPHAFGQDQLVAPLTEYLQHHAQVSVDWLLHDRRPDFIAEGIDCAVMVGTVNDPALIAVRLAEVPRIVVAAPSLLPAGPGAASAPLAELPWLALKTYYRNEVMLQHREDGREQRFAIQPRMATDSLYALRQAALAGLGACIASHWIVADDIAQGRLVHLAPDWQASPLPVYLVYPPARFYPAKLRRFIELMRERMPGIVGMVGTAGKPRPAS</sequence>
<evidence type="ECO:0000313" key="6">
    <source>
        <dbReference type="EMBL" id="GAA0759925.1"/>
    </source>
</evidence>
<accession>A0ABN1KA71</accession>
<dbReference type="SUPFAM" id="SSF46785">
    <property type="entry name" value="Winged helix' DNA-binding domain"/>
    <property type="match status" value="1"/>
</dbReference>
<name>A0ABN1KA71_9BURK</name>
<dbReference type="InterPro" id="IPR000847">
    <property type="entry name" value="LysR_HTH_N"/>
</dbReference>
<dbReference type="PROSITE" id="PS50931">
    <property type="entry name" value="HTH_LYSR"/>
    <property type="match status" value="1"/>
</dbReference>
<dbReference type="SUPFAM" id="SSF53850">
    <property type="entry name" value="Periplasmic binding protein-like II"/>
    <property type="match status" value="1"/>
</dbReference>
<organism evidence="6 7">
    <name type="scientific">Ideonella azotifigens</name>
    <dbReference type="NCBI Taxonomy" id="513160"/>
    <lineage>
        <taxon>Bacteria</taxon>
        <taxon>Pseudomonadati</taxon>
        <taxon>Pseudomonadota</taxon>
        <taxon>Betaproteobacteria</taxon>
        <taxon>Burkholderiales</taxon>
        <taxon>Sphaerotilaceae</taxon>
        <taxon>Ideonella</taxon>
    </lineage>
</organism>
<comment type="caution">
    <text evidence="6">The sequence shown here is derived from an EMBL/GenBank/DDBJ whole genome shotgun (WGS) entry which is preliminary data.</text>
</comment>
<dbReference type="Proteomes" id="UP001500279">
    <property type="component" value="Unassembled WGS sequence"/>
</dbReference>
<dbReference type="Pfam" id="PF03466">
    <property type="entry name" value="LysR_substrate"/>
    <property type="match status" value="1"/>
</dbReference>
<comment type="similarity">
    <text evidence="1">Belongs to the LysR transcriptional regulatory family.</text>
</comment>
<gene>
    <name evidence="6" type="ORF">GCM10009107_41850</name>
</gene>
<dbReference type="Gene3D" id="3.40.190.290">
    <property type="match status" value="1"/>
</dbReference>
<evidence type="ECO:0000256" key="3">
    <source>
        <dbReference type="ARBA" id="ARBA00023125"/>
    </source>
</evidence>
<dbReference type="CDD" id="cd08422">
    <property type="entry name" value="PBP2_CrgA_like"/>
    <property type="match status" value="1"/>
</dbReference>
<keyword evidence="4" id="KW-0804">Transcription</keyword>
<reference evidence="6 7" key="1">
    <citation type="journal article" date="2019" name="Int. J. Syst. Evol. Microbiol.">
        <title>The Global Catalogue of Microorganisms (GCM) 10K type strain sequencing project: providing services to taxonomists for standard genome sequencing and annotation.</title>
        <authorList>
            <consortium name="The Broad Institute Genomics Platform"/>
            <consortium name="The Broad Institute Genome Sequencing Center for Infectious Disease"/>
            <person name="Wu L."/>
            <person name="Ma J."/>
        </authorList>
    </citation>
    <scope>NUCLEOTIDE SEQUENCE [LARGE SCALE GENOMIC DNA]</scope>
    <source>
        <strain evidence="6 7">JCM 15503</strain>
    </source>
</reference>
<dbReference type="EMBL" id="BAAAEW010000026">
    <property type="protein sequence ID" value="GAA0759925.1"/>
    <property type="molecule type" value="Genomic_DNA"/>
</dbReference>
<dbReference type="InterPro" id="IPR005119">
    <property type="entry name" value="LysR_subst-bd"/>
</dbReference>
<keyword evidence="3" id="KW-0238">DNA-binding</keyword>
<dbReference type="PRINTS" id="PR00039">
    <property type="entry name" value="HTHLYSR"/>
</dbReference>
<dbReference type="RefSeq" id="WP_141291020.1">
    <property type="nucleotide sequence ID" value="NZ_BAAAEW010000026.1"/>
</dbReference>